<dbReference type="AlphaFoldDB" id="A0A7Z2J956"/>
<dbReference type="GO" id="GO:0022857">
    <property type="term" value="F:transmembrane transporter activity"/>
    <property type="evidence" value="ECO:0007669"/>
    <property type="project" value="InterPro"/>
</dbReference>
<evidence type="ECO:0000313" key="12">
    <source>
        <dbReference type="Proteomes" id="UP000434209"/>
    </source>
</evidence>
<dbReference type="SUPFAM" id="SSF161098">
    <property type="entry name" value="MetI-like"/>
    <property type="match status" value="1"/>
</dbReference>
<keyword evidence="12" id="KW-1185">Reference proteome</keyword>
<dbReference type="PANTHER" id="PTHR30614:SF0">
    <property type="entry name" value="L-CYSTINE TRANSPORT SYSTEM PERMEASE PROTEIN TCYL"/>
    <property type="match status" value="1"/>
</dbReference>
<dbReference type="Gene3D" id="1.10.3720.10">
    <property type="entry name" value="MetI-like"/>
    <property type="match status" value="1"/>
</dbReference>
<evidence type="ECO:0000256" key="4">
    <source>
        <dbReference type="ARBA" id="ARBA00022475"/>
    </source>
</evidence>
<comment type="subcellular location">
    <subcellularLocation>
        <location evidence="1">Cell inner membrane</location>
        <topology evidence="1">Multi-pass membrane protein</topology>
    </subcellularLocation>
    <subcellularLocation>
        <location evidence="9">Cell membrane</location>
        <topology evidence="9">Multi-pass membrane protein</topology>
    </subcellularLocation>
</comment>
<dbReference type="GO" id="GO:0006865">
    <property type="term" value="P:amino acid transport"/>
    <property type="evidence" value="ECO:0007669"/>
    <property type="project" value="UniProtKB-KW"/>
</dbReference>
<keyword evidence="6" id="KW-0029">Amino-acid transport</keyword>
<dbReference type="EMBL" id="CP046910">
    <property type="protein sequence ID" value="QGZ56392.1"/>
    <property type="molecule type" value="Genomic_DNA"/>
</dbReference>
<evidence type="ECO:0000256" key="8">
    <source>
        <dbReference type="ARBA" id="ARBA00023136"/>
    </source>
</evidence>
<dbReference type="RefSeq" id="WP_158759355.1">
    <property type="nucleotide sequence ID" value="NZ_CP046910.1"/>
</dbReference>
<feature type="transmembrane region" description="Helical" evidence="9">
    <location>
        <begin position="81"/>
        <end position="101"/>
    </location>
</feature>
<feature type="transmembrane region" description="Helical" evidence="9">
    <location>
        <begin position="185"/>
        <end position="203"/>
    </location>
</feature>
<evidence type="ECO:0000313" key="11">
    <source>
        <dbReference type="EMBL" id="QGZ56392.1"/>
    </source>
</evidence>
<evidence type="ECO:0000256" key="6">
    <source>
        <dbReference type="ARBA" id="ARBA00022970"/>
    </source>
</evidence>
<keyword evidence="3 9" id="KW-0813">Transport</keyword>
<dbReference type="PROSITE" id="PS50928">
    <property type="entry name" value="ABC_TM1"/>
    <property type="match status" value="1"/>
</dbReference>
<reference evidence="11 12" key="1">
    <citation type="submission" date="2019-12" db="EMBL/GenBank/DDBJ databases">
        <title>Paraburkholderia acidiphila 7Q-K02 sp. nov and Paraburkholderia acidisoli DHF22 sp. nov., two strains isolated from forest soil.</title>
        <authorList>
            <person name="Gao Z."/>
            <person name="Qiu L."/>
        </authorList>
    </citation>
    <scope>NUCLEOTIDE SEQUENCE [LARGE SCALE GENOMIC DNA]</scope>
    <source>
        <strain evidence="11 12">7Q-K02</strain>
    </source>
</reference>
<dbReference type="GO" id="GO:0043190">
    <property type="term" value="C:ATP-binding cassette (ABC) transporter complex"/>
    <property type="evidence" value="ECO:0007669"/>
    <property type="project" value="InterPro"/>
</dbReference>
<feature type="transmembrane region" description="Helical" evidence="9">
    <location>
        <begin position="15"/>
        <end position="39"/>
    </location>
</feature>
<evidence type="ECO:0000256" key="3">
    <source>
        <dbReference type="ARBA" id="ARBA00022448"/>
    </source>
</evidence>
<evidence type="ECO:0000256" key="1">
    <source>
        <dbReference type="ARBA" id="ARBA00004429"/>
    </source>
</evidence>
<dbReference type="InterPro" id="IPR035906">
    <property type="entry name" value="MetI-like_sf"/>
</dbReference>
<dbReference type="KEGG" id="pacp:FAZ97_15480"/>
<protein>
    <submittedName>
        <fullName evidence="11">ABC transporter permease subunit</fullName>
    </submittedName>
</protein>
<evidence type="ECO:0000259" key="10">
    <source>
        <dbReference type="PROSITE" id="PS50928"/>
    </source>
</evidence>
<dbReference type="Proteomes" id="UP000434209">
    <property type="component" value="Chromosome 2"/>
</dbReference>
<evidence type="ECO:0000256" key="2">
    <source>
        <dbReference type="ARBA" id="ARBA00010072"/>
    </source>
</evidence>
<organism evidence="11 12">
    <name type="scientific">Paraburkholderia acidiphila</name>
    <dbReference type="NCBI Taxonomy" id="2571747"/>
    <lineage>
        <taxon>Bacteria</taxon>
        <taxon>Pseudomonadati</taxon>
        <taxon>Pseudomonadota</taxon>
        <taxon>Betaproteobacteria</taxon>
        <taxon>Burkholderiales</taxon>
        <taxon>Burkholderiaceae</taxon>
        <taxon>Paraburkholderia</taxon>
    </lineage>
</organism>
<gene>
    <name evidence="11" type="ORF">FAZ97_15480</name>
</gene>
<name>A0A7Z2J956_9BURK</name>
<dbReference type="NCBIfam" id="TIGR01726">
    <property type="entry name" value="HEQRo_perm_3TM"/>
    <property type="match status" value="1"/>
</dbReference>
<dbReference type="InterPro" id="IPR043429">
    <property type="entry name" value="ArtM/GltK/GlnP/TcyL/YhdX-like"/>
</dbReference>
<evidence type="ECO:0000256" key="7">
    <source>
        <dbReference type="ARBA" id="ARBA00022989"/>
    </source>
</evidence>
<dbReference type="CDD" id="cd06261">
    <property type="entry name" value="TM_PBP2"/>
    <property type="match status" value="1"/>
</dbReference>
<dbReference type="PANTHER" id="PTHR30614">
    <property type="entry name" value="MEMBRANE COMPONENT OF AMINO ACID ABC TRANSPORTER"/>
    <property type="match status" value="1"/>
</dbReference>
<comment type="similarity">
    <text evidence="2">Belongs to the binding-protein-dependent transport system permease family. HisMQ subfamily.</text>
</comment>
<dbReference type="OrthoDB" id="9814550at2"/>
<keyword evidence="4" id="KW-1003">Cell membrane</keyword>
<proteinExistence type="inferred from homology"/>
<keyword evidence="7 9" id="KW-1133">Transmembrane helix</keyword>
<evidence type="ECO:0000256" key="9">
    <source>
        <dbReference type="RuleBase" id="RU363032"/>
    </source>
</evidence>
<feature type="transmembrane region" description="Helical" evidence="9">
    <location>
        <begin position="51"/>
        <end position="75"/>
    </location>
</feature>
<accession>A0A7Z2J956</accession>
<dbReference type="InterPro" id="IPR000515">
    <property type="entry name" value="MetI-like"/>
</dbReference>
<keyword evidence="8 9" id="KW-0472">Membrane</keyword>
<feature type="domain" description="ABC transmembrane type-1" evidence="10">
    <location>
        <begin position="16"/>
        <end position="204"/>
    </location>
</feature>
<sequence length="217" mass="23201">MFELVRTIAIAMVDAIPWTIALTVFSFLAGAVLAIPLCALRVSRFGIVRTVGLSIILILRSIPPIVWLFFIFFGIGSGLLHLSPFVSGVLGLALITAGNVAEIYRGALKSVPAGQYEAAKVLGLSPLRQYVDVLGPQIFRVALPSSATYAIGLLKDTAVASTIGVPELASAAYHVSMDTFRGIEVYATAGVMYFCISIVMALGTRTLDNRLRVRVAR</sequence>
<keyword evidence="5 9" id="KW-0812">Transmembrane</keyword>
<dbReference type="InterPro" id="IPR010065">
    <property type="entry name" value="AA_ABC_transptr_permease_3TM"/>
</dbReference>
<dbReference type="Pfam" id="PF00528">
    <property type="entry name" value="BPD_transp_1"/>
    <property type="match status" value="1"/>
</dbReference>
<evidence type="ECO:0000256" key="5">
    <source>
        <dbReference type="ARBA" id="ARBA00022692"/>
    </source>
</evidence>